<protein>
    <submittedName>
        <fullName evidence="2">Uncharacterized protein</fullName>
    </submittedName>
</protein>
<keyword evidence="1" id="KW-0472">Membrane</keyword>
<name>A0A5C3MH53_9AGAR</name>
<feature type="transmembrane region" description="Helical" evidence="1">
    <location>
        <begin position="18"/>
        <end position="41"/>
    </location>
</feature>
<keyword evidence="3" id="KW-1185">Reference proteome</keyword>
<keyword evidence="1" id="KW-1133">Transmembrane helix</keyword>
<evidence type="ECO:0000313" key="3">
    <source>
        <dbReference type="Proteomes" id="UP000308652"/>
    </source>
</evidence>
<dbReference type="AlphaFoldDB" id="A0A5C3MH53"/>
<evidence type="ECO:0000313" key="2">
    <source>
        <dbReference type="EMBL" id="TFK43983.1"/>
    </source>
</evidence>
<organism evidence="2 3">
    <name type="scientific">Crucibulum laeve</name>
    <dbReference type="NCBI Taxonomy" id="68775"/>
    <lineage>
        <taxon>Eukaryota</taxon>
        <taxon>Fungi</taxon>
        <taxon>Dikarya</taxon>
        <taxon>Basidiomycota</taxon>
        <taxon>Agaricomycotina</taxon>
        <taxon>Agaricomycetes</taxon>
        <taxon>Agaricomycetidae</taxon>
        <taxon>Agaricales</taxon>
        <taxon>Agaricineae</taxon>
        <taxon>Nidulariaceae</taxon>
        <taxon>Crucibulum</taxon>
    </lineage>
</organism>
<gene>
    <name evidence="2" type="ORF">BDQ12DRAFT_203518</name>
</gene>
<reference evidence="2 3" key="1">
    <citation type="journal article" date="2019" name="Nat. Ecol. Evol.">
        <title>Megaphylogeny resolves global patterns of mushroom evolution.</title>
        <authorList>
            <person name="Varga T."/>
            <person name="Krizsan K."/>
            <person name="Foldi C."/>
            <person name="Dima B."/>
            <person name="Sanchez-Garcia M."/>
            <person name="Sanchez-Ramirez S."/>
            <person name="Szollosi G.J."/>
            <person name="Szarkandi J.G."/>
            <person name="Papp V."/>
            <person name="Albert L."/>
            <person name="Andreopoulos W."/>
            <person name="Angelini C."/>
            <person name="Antonin V."/>
            <person name="Barry K.W."/>
            <person name="Bougher N.L."/>
            <person name="Buchanan P."/>
            <person name="Buyck B."/>
            <person name="Bense V."/>
            <person name="Catcheside P."/>
            <person name="Chovatia M."/>
            <person name="Cooper J."/>
            <person name="Damon W."/>
            <person name="Desjardin D."/>
            <person name="Finy P."/>
            <person name="Geml J."/>
            <person name="Haridas S."/>
            <person name="Hughes K."/>
            <person name="Justo A."/>
            <person name="Karasinski D."/>
            <person name="Kautmanova I."/>
            <person name="Kiss B."/>
            <person name="Kocsube S."/>
            <person name="Kotiranta H."/>
            <person name="LaButti K.M."/>
            <person name="Lechner B.E."/>
            <person name="Liimatainen K."/>
            <person name="Lipzen A."/>
            <person name="Lukacs Z."/>
            <person name="Mihaltcheva S."/>
            <person name="Morgado L.N."/>
            <person name="Niskanen T."/>
            <person name="Noordeloos M.E."/>
            <person name="Ohm R.A."/>
            <person name="Ortiz-Santana B."/>
            <person name="Ovrebo C."/>
            <person name="Racz N."/>
            <person name="Riley R."/>
            <person name="Savchenko A."/>
            <person name="Shiryaev A."/>
            <person name="Soop K."/>
            <person name="Spirin V."/>
            <person name="Szebenyi C."/>
            <person name="Tomsovsky M."/>
            <person name="Tulloss R.E."/>
            <person name="Uehling J."/>
            <person name="Grigoriev I.V."/>
            <person name="Vagvolgyi C."/>
            <person name="Papp T."/>
            <person name="Martin F.M."/>
            <person name="Miettinen O."/>
            <person name="Hibbett D.S."/>
            <person name="Nagy L.G."/>
        </authorList>
    </citation>
    <scope>NUCLEOTIDE SEQUENCE [LARGE SCALE GENOMIC DNA]</scope>
    <source>
        <strain evidence="2 3">CBS 166.37</strain>
    </source>
</reference>
<sequence length="139" mass="16003">MQIAHVLHGFNVNADFGLLPHLAEIMVIPALFVSYVPAFYVQDHEVNMLMVWIDISRPVQVYDMRSEQSLSSRINSCLFSISANLTCAVLRWVYDISVISIAHANILKSEIIRDLYFYYTLHFYAQLFTVIRLISSKSI</sequence>
<dbReference type="EMBL" id="ML213591">
    <property type="protein sequence ID" value="TFK43983.1"/>
    <property type="molecule type" value="Genomic_DNA"/>
</dbReference>
<keyword evidence="1" id="KW-0812">Transmembrane</keyword>
<proteinExistence type="predicted"/>
<accession>A0A5C3MH53</accession>
<feature type="transmembrane region" description="Helical" evidence="1">
    <location>
        <begin position="116"/>
        <end position="134"/>
    </location>
</feature>
<dbReference type="Proteomes" id="UP000308652">
    <property type="component" value="Unassembled WGS sequence"/>
</dbReference>
<evidence type="ECO:0000256" key="1">
    <source>
        <dbReference type="SAM" id="Phobius"/>
    </source>
</evidence>